<comment type="similarity">
    <text evidence="6">Belongs to the RuvA family.</text>
</comment>
<dbReference type="Gene3D" id="2.40.50.140">
    <property type="entry name" value="Nucleic acid-binding proteins"/>
    <property type="match status" value="1"/>
</dbReference>
<dbReference type="InterPro" id="IPR036267">
    <property type="entry name" value="RuvA_C_sf"/>
</dbReference>
<dbReference type="CDD" id="cd14332">
    <property type="entry name" value="UBA_RuvA_C"/>
    <property type="match status" value="1"/>
</dbReference>
<dbReference type="STRING" id="1423747.FC69_GL000418"/>
<dbReference type="Proteomes" id="UP000051264">
    <property type="component" value="Unassembled WGS sequence"/>
</dbReference>
<keyword evidence="3 6" id="KW-0238">DNA-binding</keyword>
<dbReference type="Gene3D" id="1.10.8.10">
    <property type="entry name" value="DNA helicase RuvA subunit, C-terminal domain"/>
    <property type="match status" value="1"/>
</dbReference>
<dbReference type="InterPro" id="IPR011114">
    <property type="entry name" value="RuvA_C"/>
</dbReference>
<evidence type="ECO:0000256" key="4">
    <source>
        <dbReference type="ARBA" id="ARBA00023172"/>
    </source>
</evidence>
<dbReference type="SUPFAM" id="SSF46929">
    <property type="entry name" value="DNA helicase RuvA subunit, C-terminal domain"/>
    <property type="match status" value="1"/>
</dbReference>
<evidence type="ECO:0000313" key="8">
    <source>
        <dbReference type="EMBL" id="KRL58364.1"/>
    </source>
</evidence>
<dbReference type="PATRIC" id="fig|1423747.3.peg.426"/>
<dbReference type="SUPFAM" id="SSF50249">
    <property type="entry name" value="Nucleic acid-binding proteins"/>
    <property type="match status" value="1"/>
</dbReference>
<comment type="domain">
    <text evidence="6">Has three domains with a flexible linker between the domains II and III and assumes an 'L' shape. Domain III is highly mobile and contacts RuvB.</text>
</comment>
<keyword evidence="8" id="KW-0378">Hydrolase</keyword>
<feature type="domain" description="Helix-hairpin-helix DNA-binding motif class 1" evidence="7">
    <location>
        <begin position="72"/>
        <end position="91"/>
    </location>
</feature>
<dbReference type="GO" id="GO:0009379">
    <property type="term" value="C:Holliday junction helicase complex"/>
    <property type="evidence" value="ECO:0007669"/>
    <property type="project" value="InterPro"/>
</dbReference>
<comment type="caution">
    <text evidence="8">The sequence shown here is derived from an EMBL/GenBank/DDBJ whole genome shotgun (WGS) entry which is preliminary data.</text>
</comment>
<keyword evidence="8" id="KW-0347">Helicase</keyword>
<dbReference type="NCBIfam" id="TIGR00084">
    <property type="entry name" value="ruvA"/>
    <property type="match status" value="1"/>
</dbReference>
<dbReference type="InterPro" id="IPR003583">
    <property type="entry name" value="Hlx-hairpin-Hlx_DNA-bd_motif"/>
</dbReference>
<dbReference type="InterPro" id="IPR000085">
    <property type="entry name" value="RuvA"/>
</dbReference>
<sequence>MYEYLKGLVTAVNPYYVVLEVQGVGYQLQVANPYRYTESNDEIVQIYVYQAVRDTDITLFGFYDLDEKQIFQKLISVSGIGPKSGLAILANSDHSGLIQAIMNDDISYLTKFPGVGKKTAQQIVLDLKNKLGDLEQTEKLTGQTVIDLGVPGASPELTDALEALTALGYSAREVKSITKILTDFSAQTTDQYLREGLRLLMKK</sequence>
<organism evidence="8 9">
    <name type="scientific">Latilactobacillus fuchuensis DSM 14340 = JCM 11249</name>
    <dbReference type="NCBI Taxonomy" id="1423747"/>
    <lineage>
        <taxon>Bacteria</taxon>
        <taxon>Bacillati</taxon>
        <taxon>Bacillota</taxon>
        <taxon>Bacilli</taxon>
        <taxon>Lactobacillales</taxon>
        <taxon>Lactobacillaceae</taxon>
        <taxon>Latilactobacillus</taxon>
    </lineage>
</organism>
<comment type="caution">
    <text evidence="6">Lacks conserved residue(s) required for the propagation of feature annotation.</text>
</comment>
<evidence type="ECO:0000256" key="3">
    <source>
        <dbReference type="ARBA" id="ARBA00023125"/>
    </source>
</evidence>
<dbReference type="AlphaFoldDB" id="A0A0R1RNB6"/>
<keyword evidence="8" id="KW-0547">Nucleotide-binding</keyword>
<dbReference type="Pfam" id="PF01330">
    <property type="entry name" value="RuvA_N"/>
    <property type="match status" value="1"/>
</dbReference>
<feature type="region of interest" description="Domain III" evidence="6">
    <location>
        <begin position="153"/>
        <end position="203"/>
    </location>
</feature>
<comment type="function">
    <text evidence="6">The RuvA-RuvB-RuvC complex processes Holliday junction (HJ) DNA during genetic recombination and DNA repair, while the RuvA-RuvB complex plays an important role in the rescue of blocked DNA replication forks via replication fork reversal (RFR). RuvA specifically binds to HJ cruciform DNA, conferring on it an open structure. The RuvB hexamer acts as an ATP-dependent pump, pulling dsDNA into and through the RuvAB complex. HJ branch migration allows RuvC to scan DNA until it finds its consensus sequence, where it cleaves and resolves the cruciform DNA.</text>
</comment>
<dbReference type="eggNOG" id="COG0632">
    <property type="taxonomic scope" value="Bacteria"/>
</dbReference>
<evidence type="ECO:0000256" key="5">
    <source>
        <dbReference type="ARBA" id="ARBA00023204"/>
    </source>
</evidence>
<dbReference type="Pfam" id="PF14520">
    <property type="entry name" value="HHH_5"/>
    <property type="match status" value="1"/>
</dbReference>
<keyword evidence="5 6" id="KW-0234">DNA repair</keyword>
<dbReference type="RefSeq" id="WP_056950774.1">
    <property type="nucleotide sequence ID" value="NZ_AZEX01000071.1"/>
</dbReference>
<evidence type="ECO:0000256" key="6">
    <source>
        <dbReference type="HAMAP-Rule" id="MF_00031"/>
    </source>
</evidence>
<keyword evidence="2 6" id="KW-0227">DNA damage</keyword>
<keyword evidence="4 6" id="KW-0233">DNA recombination</keyword>
<dbReference type="EMBL" id="AZEX01000071">
    <property type="protein sequence ID" value="KRL58364.1"/>
    <property type="molecule type" value="Genomic_DNA"/>
</dbReference>
<dbReference type="Pfam" id="PF07499">
    <property type="entry name" value="RuvA_C"/>
    <property type="match status" value="1"/>
</dbReference>
<evidence type="ECO:0000313" key="9">
    <source>
        <dbReference type="Proteomes" id="UP000051264"/>
    </source>
</evidence>
<dbReference type="GO" id="GO:0009378">
    <property type="term" value="F:four-way junction helicase activity"/>
    <property type="evidence" value="ECO:0007669"/>
    <property type="project" value="InterPro"/>
</dbReference>
<accession>A0A0R1RNB6</accession>
<dbReference type="HAMAP" id="MF_00031">
    <property type="entry name" value="DNA_HJ_migration_RuvA"/>
    <property type="match status" value="1"/>
</dbReference>
<dbReference type="Gene3D" id="1.10.150.20">
    <property type="entry name" value="5' to 3' exonuclease, C-terminal subdomain"/>
    <property type="match status" value="1"/>
</dbReference>
<dbReference type="GO" id="GO:0006281">
    <property type="term" value="P:DNA repair"/>
    <property type="evidence" value="ECO:0007669"/>
    <property type="project" value="UniProtKB-UniRule"/>
</dbReference>
<proteinExistence type="inferred from homology"/>
<keyword evidence="8" id="KW-0067">ATP-binding</keyword>
<dbReference type="GO" id="GO:0000400">
    <property type="term" value="F:four-way junction DNA binding"/>
    <property type="evidence" value="ECO:0007669"/>
    <property type="project" value="UniProtKB-UniRule"/>
</dbReference>
<dbReference type="OrthoDB" id="5293449at2"/>
<dbReference type="GO" id="GO:0005524">
    <property type="term" value="F:ATP binding"/>
    <property type="evidence" value="ECO:0007669"/>
    <property type="project" value="InterPro"/>
</dbReference>
<dbReference type="GO" id="GO:0005737">
    <property type="term" value="C:cytoplasm"/>
    <property type="evidence" value="ECO:0007669"/>
    <property type="project" value="UniProtKB-SubCell"/>
</dbReference>
<dbReference type="InterPro" id="IPR013849">
    <property type="entry name" value="DNA_helicase_Holl-junc_RuvA_I"/>
</dbReference>
<dbReference type="GO" id="GO:0048476">
    <property type="term" value="C:Holliday junction resolvase complex"/>
    <property type="evidence" value="ECO:0007669"/>
    <property type="project" value="UniProtKB-UniRule"/>
</dbReference>
<dbReference type="SMART" id="SM00278">
    <property type="entry name" value="HhH1"/>
    <property type="match status" value="2"/>
</dbReference>
<dbReference type="GO" id="GO:0006310">
    <property type="term" value="P:DNA recombination"/>
    <property type="evidence" value="ECO:0007669"/>
    <property type="project" value="UniProtKB-UniRule"/>
</dbReference>
<evidence type="ECO:0000259" key="7">
    <source>
        <dbReference type="SMART" id="SM00278"/>
    </source>
</evidence>
<evidence type="ECO:0000256" key="2">
    <source>
        <dbReference type="ARBA" id="ARBA00022763"/>
    </source>
</evidence>
<dbReference type="InterPro" id="IPR012340">
    <property type="entry name" value="NA-bd_OB-fold"/>
</dbReference>
<name>A0A0R1RNB6_9LACO</name>
<reference evidence="8 9" key="1">
    <citation type="journal article" date="2015" name="Genome Announc.">
        <title>Expanding the biotechnology potential of lactobacilli through comparative genomics of 213 strains and associated genera.</title>
        <authorList>
            <person name="Sun Z."/>
            <person name="Harris H.M."/>
            <person name="McCann A."/>
            <person name="Guo C."/>
            <person name="Argimon S."/>
            <person name="Zhang W."/>
            <person name="Yang X."/>
            <person name="Jeffery I.B."/>
            <person name="Cooney J.C."/>
            <person name="Kagawa T.F."/>
            <person name="Liu W."/>
            <person name="Song Y."/>
            <person name="Salvetti E."/>
            <person name="Wrobel A."/>
            <person name="Rasinkangas P."/>
            <person name="Parkhill J."/>
            <person name="Rea M.C."/>
            <person name="O'Sullivan O."/>
            <person name="Ritari J."/>
            <person name="Douillard F.P."/>
            <person name="Paul Ross R."/>
            <person name="Yang R."/>
            <person name="Briner A.E."/>
            <person name="Felis G.E."/>
            <person name="de Vos W.M."/>
            <person name="Barrangou R."/>
            <person name="Klaenhammer T.R."/>
            <person name="Caufield P.W."/>
            <person name="Cui Y."/>
            <person name="Zhang H."/>
            <person name="O'Toole P.W."/>
        </authorList>
    </citation>
    <scope>NUCLEOTIDE SEQUENCE [LARGE SCALE GENOMIC DNA]</scope>
    <source>
        <strain evidence="8 9">DSM 14340</strain>
    </source>
</reference>
<comment type="subcellular location">
    <subcellularLocation>
        <location evidence="6">Cytoplasm</location>
    </subcellularLocation>
</comment>
<dbReference type="InterPro" id="IPR010994">
    <property type="entry name" value="RuvA_2-like"/>
</dbReference>
<protein>
    <recommendedName>
        <fullName evidence="6">Holliday junction branch migration complex subunit RuvA</fullName>
    </recommendedName>
</protein>
<dbReference type="SUPFAM" id="SSF47781">
    <property type="entry name" value="RuvA domain 2-like"/>
    <property type="match status" value="1"/>
</dbReference>
<gene>
    <name evidence="6" type="primary">ruvA</name>
    <name evidence="8" type="ORF">FC69_GL000418</name>
</gene>
<evidence type="ECO:0000256" key="1">
    <source>
        <dbReference type="ARBA" id="ARBA00022490"/>
    </source>
</evidence>
<feature type="domain" description="Helix-hairpin-helix DNA-binding motif class 1" evidence="7">
    <location>
        <begin position="107"/>
        <end position="126"/>
    </location>
</feature>
<comment type="subunit">
    <text evidence="6">Homotetramer. Forms an RuvA(8)-RuvB(12)-Holliday junction (HJ) complex. HJ DNA is sandwiched between 2 RuvA tetramers; dsDNA enters through RuvA and exits via RuvB. An RuvB hexamer assembles on each DNA strand where it exits the tetramer. Each RuvB hexamer is contacted by two RuvA subunits (via domain III) on 2 adjacent RuvB subunits; this complex drives branch migration. In the full resolvosome a probable DNA-RuvA(4)-RuvB(12)-RuvC(2) complex forms which resolves the HJ.</text>
</comment>
<keyword evidence="1 6" id="KW-0963">Cytoplasm</keyword>